<dbReference type="InterPro" id="IPR007557">
    <property type="entry name" value="PSP1_C"/>
</dbReference>
<evidence type="ECO:0000256" key="1">
    <source>
        <dbReference type="SAM" id="MobiDB-lite"/>
    </source>
</evidence>
<dbReference type="RefSeq" id="XP_068358533.1">
    <property type="nucleotide sequence ID" value="XM_068492833.1"/>
</dbReference>
<evidence type="ECO:0000313" key="4">
    <source>
        <dbReference type="Proteomes" id="UP000179807"/>
    </source>
</evidence>
<dbReference type="PANTHER" id="PTHR43830:SF3">
    <property type="entry name" value="PROTEIN PSP1"/>
    <property type="match status" value="1"/>
</dbReference>
<feature type="domain" description="PSP1 C-terminal" evidence="2">
    <location>
        <begin position="237"/>
        <end position="322"/>
    </location>
</feature>
<dbReference type="NCBIfam" id="NF041131">
    <property type="entry name" value="RicT_YaaT_fam"/>
    <property type="match status" value="1"/>
</dbReference>
<dbReference type="EMBL" id="MLAK01000760">
    <property type="protein sequence ID" value="OHT05397.1"/>
    <property type="molecule type" value="Genomic_DNA"/>
</dbReference>
<accession>A0A1J4K7K3</accession>
<dbReference type="PANTHER" id="PTHR43830">
    <property type="entry name" value="PROTEIN PSP1"/>
    <property type="match status" value="1"/>
</dbReference>
<feature type="region of interest" description="Disordered" evidence="1">
    <location>
        <begin position="1"/>
        <end position="24"/>
    </location>
</feature>
<dbReference type="OrthoDB" id="243127at2759"/>
<dbReference type="Proteomes" id="UP000179807">
    <property type="component" value="Unassembled WGS sequence"/>
</dbReference>
<reference evidence="3" key="1">
    <citation type="submission" date="2016-10" db="EMBL/GenBank/DDBJ databases">
        <authorList>
            <person name="Benchimol M."/>
            <person name="Almeida L.G."/>
            <person name="Vasconcelos A.T."/>
            <person name="Perreira-Neves A."/>
            <person name="Rosa I.A."/>
            <person name="Tasca T."/>
            <person name="Bogo M.R."/>
            <person name="de Souza W."/>
        </authorList>
    </citation>
    <scope>NUCLEOTIDE SEQUENCE [LARGE SCALE GENOMIC DNA]</scope>
    <source>
        <strain evidence="3">K</strain>
    </source>
</reference>
<sequence length="341" mass="37928">MQSWNSYTDDFEGPDPSLQSLLPSSLKDVWEDPIDIPRPSSPQDIHVMFPDGRTSRGAASPSINYPGSAPTASMFLSREIHTAPSSPQRLNISGMSDLSPFTNTSNMSALSNYNSLVNYSNLTGPNSFNSGSGLSNISNFDDLGDINQINSITNLNTNLNNNKNINNLSSSGKISPSNREYCSVQFHPNRIQVLQYPQSMNLIPGDYVITDADRGIDIGVVTEINEQPSPKDAKMAKVVVRKAANHELQQIPMKEEKERNALALCQAKVQELGLPMQITGAEYQFDGKKLTFYYAASNYVDFRNLVRVLFRIFGTRIWMIWYDGTAPVKDVLTRTEQRSSQ</sequence>
<evidence type="ECO:0000313" key="3">
    <source>
        <dbReference type="EMBL" id="OHT05397.1"/>
    </source>
</evidence>
<dbReference type="Pfam" id="PF04468">
    <property type="entry name" value="PSP1"/>
    <property type="match status" value="1"/>
</dbReference>
<keyword evidence="4" id="KW-1185">Reference proteome</keyword>
<dbReference type="VEuPathDB" id="TrichDB:TRFO_06000"/>
<organism evidence="3 4">
    <name type="scientific">Tritrichomonas foetus</name>
    <dbReference type="NCBI Taxonomy" id="1144522"/>
    <lineage>
        <taxon>Eukaryota</taxon>
        <taxon>Metamonada</taxon>
        <taxon>Parabasalia</taxon>
        <taxon>Tritrichomonadida</taxon>
        <taxon>Tritrichomonadidae</taxon>
        <taxon>Tritrichomonas</taxon>
    </lineage>
</organism>
<dbReference type="GO" id="GO:0005737">
    <property type="term" value="C:cytoplasm"/>
    <property type="evidence" value="ECO:0007669"/>
    <property type="project" value="TreeGrafter"/>
</dbReference>
<dbReference type="AlphaFoldDB" id="A0A1J4K7K3"/>
<proteinExistence type="predicted"/>
<gene>
    <name evidence="3" type="ORF">TRFO_06000</name>
</gene>
<dbReference type="InterPro" id="IPR047767">
    <property type="entry name" value="PSP1-like"/>
</dbReference>
<dbReference type="PROSITE" id="PS51411">
    <property type="entry name" value="PSP1_C"/>
    <property type="match status" value="1"/>
</dbReference>
<protein>
    <recommendedName>
        <fullName evidence="2">PSP1 C-terminal domain-containing protein</fullName>
    </recommendedName>
</protein>
<comment type="caution">
    <text evidence="3">The sequence shown here is derived from an EMBL/GenBank/DDBJ whole genome shotgun (WGS) entry which is preliminary data.</text>
</comment>
<evidence type="ECO:0000259" key="2">
    <source>
        <dbReference type="PROSITE" id="PS51411"/>
    </source>
</evidence>
<name>A0A1J4K7K3_9EUKA</name>
<dbReference type="GeneID" id="94827537"/>